<evidence type="ECO:0000313" key="3">
    <source>
        <dbReference type="Proteomes" id="UP001310386"/>
    </source>
</evidence>
<dbReference type="RefSeq" id="WP_371754301.1">
    <property type="nucleotide sequence ID" value="NZ_JAYJLD010000014.1"/>
</dbReference>
<sequence length="80" mass="8794">MRAAFIAIVTALSVSFVRKNTCLTIFKPWERIALFAGGLILVSPYNLLGLAGLALLGIVLLAQSRREADTRRISHAQREI</sequence>
<dbReference type="EMBL" id="JAYJLD010000014">
    <property type="protein sequence ID" value="MEB3102183.1"/>
    <property type="molecule type" value="Genomic_DNA"/>
</dbReference>
<proteinExistence type="predicted"/>
<dbReference type="Proteomes" id="UP001310386">
    <property type="component" value="Unassembled WGS sequence"/>
</dbReference>
<evidence type="ECO:0000313" key="2">
    <source>
        <dbReference type="EMBL" id="MEB3102183.1"/>
    </source>
</evidence>
<evidence type="ECO:0000256" key="1">
    <source>
        <dbReference type="SAM" id="Phobius"/>
    </source>
</evidence>
<name>A0ABU5ZJ00_9BACL</name>
<organism evidence="2 3">
    <name type="scientific">Ferviditalea candida</name>
    <dbReference type="NCBI Taxonomy" id="3108399"/>
    <lineage>
        <taxon>Bacteria</taxon>
        <taxon>Bacillati</taxon>
        <taxon>Bacillota</taxon>
        <taxon>Bacilli</taxon>
        <taxon>Bacillales</taxon>
        <taxon>Paenibacillaceae</taxon>
        <taxon>Ferviditalea</taxon>
    </lineage>
</organism>
<keyword evidence="1" id="KW-0472">Membrane</keyword>
<keyword evidence="1" id="KW-1133">Transmembrane helix</keyword>
<comment type="caution">
    <text evidence="2">The sequence shown here is derived from an EMBL/GenBank/DDBJ whole genome shotgun (WGS) entry which is preliminary data.</text>
</comment>
<feature type="transmembrane region" description="Helical" evidence="1">
    <location>
        <begin position="35"/>
        <end position="62"/>
    </location>
</feature>
<keyword evidence="3" id="KW-1185">Reference proteome</keyword>
<gene>
    <name evidence="2" type="ORF">VF724_10970</name>
</gene>
<accession>A0ABU5ZJ00</accession>
<keyword evidence="1" id="KW-0812">Transmembrane</keyword>
<reference evidence="2" key="1">
    <citation type="submission" date="2023-12" db="EMBL/GenBank/DDBJ databases">
        <title>Fervidustalea candida gen. nov., sp. nov., a novel member of the family Paenibacillaceae isolated from a geothermal area.</title>
        <authorList>
            <person name="Li W.-J."/>
            <person name="Jiao J.-Y."/>
            <person name="Chen Y."/>
        </authorList>
    </citation>
    <scope>NUCLEOTIDE SEQUENCE</scope>
    <source>
        <strain evidence="2">SYSU GA230002</strain>
    </source>
</reference>
<protein>
    <submittedName>
        <fullName evidence="2">Uncharacterized protein</fullName>
    </submittedName>
</protein>